<proteinExistence type="inferred from homology"/>
<dbReference type="Gene3D" id="1.10.1740.10">
    <property type="match status" value="1"/>
</dbReference>
<reference evidence="8" key="1">
    <citation type="submission" date="2017-08" db="EMBL/GenBank/DDBJ databases">
        <authorList>
            <person name="Huang Z."/>
        </authorList>
    </citation>
    <scope>NUCLEOTIDE SEQUENCE [LARGE SCALE GENOMIC DNA]</scope>
    <source>
        <strain evidence="8">SA5d-4</strain>
    </source>
</reference>
<evidence type="ECO:0000256" key="1">
    <source>
        <dbReference type="ARBA" id="ARBA00010641"/>
    </source>
</evidence>
<evidence type="ECO:0000313" key="7">
    <source>
        <dbReference type="EMBL" id="OZM57975.1"/>
    </source>
</evidence>
<reference evidence="7 8" key="2">
    <citation type="submission" date="2017-09" db="EMBL/GenBank/DDBJ databases">
        <title>Bacillus patelloidae sp. nov., isolated from the intestinal tract of a marine limpet.</title>
        <authorList>
            <person name="Liu R."/>
            <person name="Dong C."/>
            <person name="Shao Z."/>
        </authorList>
    </citation>
    <scope>NUCLEOTIDE SEQUENCE [LARGE SCALE GENOMIC DNA]</scope>
    <source>
        <strain evidence="7 8">SA5d-4</strain>
    </source>
</reference>
<organism evidence="7 8">
    <name type="scientific">Lottiidibacillus patelloidae</name>
    <dbReference type="NCBI Taxonomy" id="2670334"/>
    <lineage>
        <taxon>Bacteria</taxon>
        <taxon>Bacillati</taxon>
        <taxon>Bacillota</taxon>
        <taxon>Bacilli</taxon>
        <taxon>Bacillales</taxon>
        <taxon>Bacillaceae</taxon>
        <taxon>Lottiidibacillus</taxon>
    </lineage>
</organism>
<dbReference type="AlphaFoldDB" id="A0A263BW82"/>
<feature type="domain" description="RNA polymerase sigma-70 region 2" evidence="5">
    <location>
        <begin position="21"/>
        <end position="88"/>
    </location>
</feature>
<dbReference type="SUPFAM" id="SSF88946">
    <property type="entry name" value="Sigma2 domain of RNA polymerase sigma factors"/>
    <property type="match status" value="1"/>
</dbReference>
<keyword evidence="8" id="KW-1185">Reference proteome</keyword>
<evidence type="ECO:0000259" key="6">
    <source>
        <dbReference type="Pfam" id="PF08281"/>
    </source>
</evidence>
<dbReference type="PANTHER" id="PTHR43133">
    <property type="entry name" value="RNA POLYMERASE ECF-TYPE SIGMA FACTO"/>
    <property type="match status" value="1"/>
</dbReference>
<dbReference type="SUPFAM" id="SSF88659">
    <property type="entry name" value="Sigma3 and sigma4 domains of RNA polymerase sigma factors"/>
    <property type="match status" value="1"/>
</dbReference>
<evidence type="ECO:0000256" key="2">
    <source>
        <dbReference type="ARBA" id="ARBA00023015"/>
    </source>
</evidence>
<dbReference type="Pfam" id="PF08281">
    <property type="entry name" value="Sigma70_r4_2"/>
    <property type="match status" value="1"/>
</dbReference>
<accession>A0A263BW82</accession>
<evidence type="ECO:0000256" key="3">
    <source>
        <dbReference type="ARBA" id="ARBA00023082"/>
    </source>
</evidence>
<feature type="domain" description="RNA polymerase sigma factor 70 region 4 type 2" evidence="6">
    <location>
        <begin position="112"/>
        <end position="163"/>
    </location>
</feature>
<dbReference type="PANTHER" id="PTHR43133:SF51">
    <property type="entry name" value="RNA POLYMERASE SIGMA FACTOR"/>
    <property type="match status" value="1"/>
</dbReference>
<dbReference type="GO" id="GO:0016987">
    <property type="term" value="F:sigma factor activity"/>
    <property type="evidence" value="ECO:0007669"/>
    <property type="project" value="UniProtKB-KW"/>
</dbReference>
<evidence type="ECO:0000313" key="8">
    <source>
        <dbReference type="Proteomes" id="UP000217083"/>
    </source>
</evidence>
<dbReference type="InterPro" id="IPR013249">
    <property type="entry name" value="RNA_pol_sigma70_r4_t2"/>
</dbReference>
<dbReference type="NCBIfam" id="TIGR02937">
    <property type="entry name" value="sigma70-ECF"/>
    <property type="match status" value="1"/>
</dbReference>
<comment type="caution">
    <text evidence="7">The sequence shown here is derived from an EMBL/GenBank/DDBJ whole genome shotgun (WGS) entry which is preliminary data.</text>
</comment>
<dbReference type="InterPro" id="IPR007627">
    <property type="entry name" value="RNA_pol_sigma70_r2"/>
</dbReference>
<keyword evidence="2" id="KW-0805">Transcription regulation</keyword>
<name>A0A263BW82_9BACI</name>
<keyword evidence="3" id="KW-0731">Sigma factor</keyword>
<keyword evidence="4" id="KW-0804">Transcription</keyword>
<evidence type="ECO:0000259" key="5">
    <source>
        <dbReference type="Pfam" id="PF04542"/>
    </source>
</evidence>
<dbReference type="InterPro" id="IPR013325">
    <property type="entry name" value="RNA_pol_sigma_r2"/>
</dbReference>
<dbReference type="InterPro" id="IPR039425">
    <property type="entry name" value="RNA_pol_sigma-70-like"/>
</dbReference>
<dbReference type="GO" id="GO:0003677">
    <property type="term" value="F:DNA binding"/>
    <property type="evidence" value="ECO:0007669"/>
    <property type="project" value="InterPro"/>
</dbReference>
<dbReference type="GO" id="GO:0006352">
    <property type="term" value="P:DNA-templated transcription initiation"/>
    <property type="evidence" value="ECO:0007669"/>
    <property type="project" value="InterPro"/>
</dbReference>
<dbReference type="RefSeq" id="WP_094923356.1">
    <property type="nucleotide sequence ID" value="NZ_NPIA01000002.1"/>
</dbReference>
<dbReference type="Pfam" id="PF04542">
    <property type="entry name" value="Sigma70_r2"/>
    <property type="match status" value="1"/>
</dbReference>
<protein>
    <submittedName>
        <fullName evidence="7">RNA polymerase</fullName>
    </submittedName>
</protein>
<dbReference type="EMBL" id="NPIA01000002">
    <property type="protein sequence ID" value="OZM57975.1"/>
    <property type="molecule type" value="Genomic_DNA"/>
</dbReference>
<dbReference type="CDD" id="cd06171">
    <property type="entry name" value="Sigma70_r4"/>
    <property type="match status" value="1"/>
</dbReference>
<dbReference type="InterPro" id="IPR013324">
    <property type="entry name" value="RNA_pol_sigma_r3/r4-like"/>
</dbReference>
<dbReference type="Proteomes" id="UP000217083">
    <property type="component" value="Unassembled WGS sequence"/>
</dbReference>
<dbReference type="InterPro" id="IPR036388">
    <property type="entry name" value="WH-like_DNA-bd_sf"/>
</dbReference>
<evidence type="ECO:0000256" key="4">
    <source>
        <dbReference type="ARBA" id="ARBA00023163"/>
    </source>
</evidence>
<dbReference type="InterPro" id="IPR014284">
    <property type="entry name" value="RNA_pol_sigma-70_dom"/>
</dbReference>
<sequence length="174" mass="20515">MTVLKLVKKAQKGNDKAFLKLFQSHEEDIYRMAYVYVKNENDALDVVQEVAYKAFKSIHTLKQPQYFKTWLLKITIASAINVIKKNKKVIPLKKEYDGLFREEGKDIPLHLTLHDLIQRLNEDEKSVIILKYYQEHTFQEIAELLDIPLGTTKSLLYRALTKLRDDIKKEDLYE</sequence>
<comment type="similarity">
    <text evidence="1">Belongs to the sigma-70 factor family. ECF subfamily.</text>
</comment>
<dbReference type="Gene3D" id="1.10.10.10">
    <property type="entry name" value="Winged helix-like DNA-binding domain superfamily/Winged helix DNA-binding domain"/>
    <property type="match status" value="1"/>
</dbReference>
<gene>
    <name evidence="7" type="ORF">CIB95_06360</name>
</gene>